<evidence type="ECO:0000313" key="3">
    <source>
        <dbReference type="Proteomes" id="UP000657177"/>
    </source>
</evidence>
<evidence type="ECO:0000313" key="2">
    <source>
        <dbReference type="EMBL" id="MBA2133896.1"/>
    </source>
</evidence>
<keyword evidence="1" id="KW-1133">Transmembrane helix</keyword>
<dbReference type="RefSeq" id="WP_181340365.1">
    <property type="nucleotide sequence ID" value="NZ_JAAKDE010000025.1"/>
</dbReference>
<dbReference type="InterPro" id="IPR007497">
    <property type="entry name" value="SIMPL/DUF541"/>
</dbReference>
<protein>
    <submittedName>
        <fullName evidence="2">SIMPL domain-containing protein</fullName>
    </submittedName>
</protein>
<dbReference type="EMBL" id="JAAKDE010000025">
    <property type="protein sequence ID" value="MBA2133896.1"/>
    <property type="molecule type" value="Genomic_DNA"/>
</dbReference>
<evidence type="ECO:0000256" key="1">
    <source>
        <dbReference type="SAM" id="Phobius"/>
    </source>
</evidence>
<name>A0A8J6HTE9_9FIRM</name>
<reference evidence="2" key="1">
    <citation type="submission" date="2020-06" db="EMBL/GenBank/DDBJ databases">
        <title>Novel chitinolytic bacterium.</title>
        <authorList>
            <person name="Ungkulpasvich U."/>
            <person name="Kosugi A."/>
            <person name="Uke A."/>
        </authorList>
    </citation>
    <scope>NUCLEOTIDE SEQUENCE</scope>
    <source>
        <strain evidence="2">UUS1-1</strain>
    </source>
</reference>
<sequence length="237" mass="26380">MNSSLKVGLILGVSLIISAVIFGSYFYQAQSPGQTISVVGAASKDFEADQVKWTLNIEEEVLGNDLTAGYVKLQAIREKIFALLATKGIDRESITMKPAYVYKEYDYNGNSRVFRGYQFQQTIYVITDQVDAVEALAFDPVELLDGGTINSTLEYFYTGIDELKKELVGEATRNARERAEKMVEQTDVKVGKIVSVRSGVFQITEPNSTRVEAAGIHDTSTRRQQIRVTAHVTFNLK</sequence>
<dbReference type="PANTHER" id="PTHR34387">
    <property type="entry name" value="SLR1258 PROTEIN"/>
    <property type="match status" value="1"/>
</dbReference>
<organism evidence="2 3">
    <name type="scientific">Capillibacterium thermochitinicola</name>
    <dbReference type="NCBI Taxonomy" id="2699427"/>
    <lineage>
        <taxon>Bacteria</taxon>
        <taxon>Bacillati</taxon>
        <taxon>Bacillota</taxon>
        <taxon>Capillibacterium</taxon>
    </lineage>
</organism>
<proteinExistence type="predicted"/>
<dbReference type="Gene3D" id="3.30.70.2970">
    <property type="entry name" value="Protein of unknown function (DUF541), domain 2"/>
    <property type="match status" value="1"/>
</dbReference>
<feature type="transmembrane region" description="Helical" evidence="1">
    <location>
        <begin position="7"/>
        <end position="27"/>
    </location>
</feature>
<keyword evidence="1" id="KW-0812">Transmembrane</keyword>
<dbReference type="InterPro" id="IPR052022">
    <property type="entry name" value="26kDa_periplasmic_antigen"/>
</dbReference>
<dbReference type="InterPro" id="IPR016907">
    <property type="entry name" value="UCP029033"/>
</dbReference>
<dbReference type="Gene3D" id="3.30.110.170">
    <property type="entry name" value="Protein of unknown function (DUF541), domain 1"/>
    <property type="match status" value="1"/>
</dbReference>
<dbReference type="PANTHER" id="PTHR34387:SF2">
    <property type="entry name" value="SLR1258 PROTEIN"/>
    <property type="match status" value="1"/>
</dbReference>
<dbReference type="GO" id="GO:0006974">
    <property type="term" value="P:DNA damage response"/>
    <property type="evidence" value="ECO:0007669"/>
    <property type="project" value="TreeGrafter"/>
</dbReference>
<dbReference type="AlphaFoldDB" id="A0A8J6HTE9"/>
<keyword evidence="1" id="KW-0472">Membrane</keyword>
<dbReference type="Pfam" id="PF04402">
    <property type="entry name" value="SIMPL"/>
    <property type="match status" value="1"/>
</dbReference>
<keyword evidence="3" id="KW-1185">Reference proteome</keyword>
<gene>
    <name evidence="2" type="ORF">G5B42_10165</name>
</gene>
<dbReference type="PIRSF" id="PIRSF029033">
    <property type="entry name" value="UCP029033"/>
    <property type="match status" value="1"/>
</dbReference>
<dbReference type="Proteomes" id="UP000657177">
    <property type="component" value="Unassembled WGS sequence"/>
</dbReference>
<accession>A0A8J6HTE9</accession>
<comment type="caution">
    <text evidence="2">The sequence shown here is derived from an EMBL/GenBank/DDBJ whole genome shotgun (WGS) entry which is preliminary data.</text>
</comment>